<organism evidence="9 10">
    <name type="scientific">Chytriomyces confervae</name>
    <dbReference type="NCBI Taxonomy" id="246404"/>
    <lineage>
        <taxon>Eukaryota</taxon>
        <taxon>Fungi</taxon>
        <taxon>Fungi incertae sedis</taxon>
        <taxon>Chytridiomycota</taxon>
        <taxon>Chytridiomycota incertae sedis</taxon>
        <taxon>Chytridiomycetes</taxon>
        <taxon>Chytridiales</taxon>
        <taxon>Chytriomycetaceae</taxon>
        <taxon>Chytriomyces</taxon>
    </lineage>
</organism>
<feature type="domain" description="C2H2-type" evidence="8">
    <location>
        <begin position="75"/>
        <end position="103"/>
    </location>
</feature>
<feature type="compositionally biased region" description="Low complexity" evidence="7">
    <location>
        <begin position="498"/>
        <end position="507"/>
    </location>
</feature>
<feature type="compositionally biased region" description="Acidic residues" evidence="7">
    <location>
        <begin position="200"/>
        <end position="236"/>
    </location>
</feature>
<dbReference type="FunFam" id="3.30.160.60:FF:000072">
    <property type="entry name" value="zinc finger protein 143 isoform X1"/>
    <property type="match status" value="1"/>
</dbReference>
<dbReference type="OrthoDB" id="6077919at2759"/>
<dbReference type="PROSITE" id="PS00028">
    <property type="entry name" value="ZINC_FINGER_C2H2_1"/>
    <property type="match status" value="3"/>
</dbReference>
<evidence type="ECO:0000256" key="1">
    <source>
        <dbReference type="ARBA" id="ARBA00022723"/>
    </source>
</evidence>
<dbReference type="STRING" id="246404.A0A507F1I6"/>
<dbReference type="GO" id="GO:0000978">
    <property type="term" value="F:RNA polymerase II cis-regulatory region sequence-specific DNA binding"/>
    <property type="evidence" value="ECO:0007669"/>
    <property type="project" value="UniProtKB-ARBA"/>
</dbReference>
<feature type="non-terminal residue" evidence="9">
    <location>
        <position position="1"/>
    </location>
</feature>
<accession>A0A507F1I6</accession>
<dbReference type="FunFam" id="3.30.160.60:FF:002343">
    <property type="entry name" value="Zinc finger protein 33A"/>
    <property type="match status" value="1"/>
</dbReference>
<proteinExistence type="predicted"/>
<dbReference type="GO" id="GO:0008270">
    <property type="term" value="F:zinc ion binding"/>
    <property type="evidence" value="ECO:0007669"/>
    <property type="project" value="UniProtKB-KW"/>
</dbReference>
<dbReference type="Proteomes" id="UP000320333">
    <property type="component" value="Unassembled WGS sequence"/>
</dbReference>
<keyword evidence="10" id="KW-1185">Reference proteome</keyword>
<keyword evidence="1" id="KW-0479">Metal-binding</keyword>
<evidence type="ECO:0000259" key="8">
    <source>
        <dbReference type="PROSITE" id="PS50157"/>
    </source>
</evidence>
<dbReference type="SMART" id="SM00355">
    <property type="entry name" value="ZnF_C2H2"/>
    <property type="match status" value="3"/>
</dbReference>
<evidence type="ECO:0000256" key="4">
    <source>
        <dbReference type="ARBA" id="ARBA00022833"/>
    </source>
</evidence>
<feature type="region of interest" description="Disordered" evidence="7">
    <location>
        <begin position="498"/>
        <end position="538"/>
    </location>
</feature>
<dbReference type="Pfam" id="PF00096">
    <property type="entry name" value="zf-C2H2"/>
    <property type="match status" value="3"/>
</dbReference>
<evidence type="ECO:0000256" key="7">
    <source>
        <dbReference type="SAM" id="MobiDB-lite"/>
    </source>
</evidence>
<dbReference type="PROSITE" id="PS50157">
    <property type="entry name" value="ZINC_FINGER_C2H2_2"/>
    <property type="match status" value="3"/>
</dbReference>
<dbReference type="AlphaFoldDB" id="A0A507F1I6"/>
<dbReference type="FunFam" id="3.30.160.60:FF:000100">
    <property type="entry name" value="Zinc finger 45-like"/>
    <property type="match status" value="1"/>
</dbReference>
<dbReference type="InterPro" id="IPR036236">
    <property type="entry name" value="Znf_C2H2_sf"/>
</dbReference>
<dbReference type="Gene3D" id="3.30.160.60">
    <property type="entry name" value="Classic Zinc Finger"/>
    <property type="match status" value="3"/>
</dbReference>
<evidence type="ECO:0000256" key="5">
    <source>
        <dbReference type="ARBA" id="ARBA00023242"/>
    </source>
</evidence>
<keyword evidence="2" id="KW-0677">Repeat</keyword>
<feature type="region of interest" description="Disordered" evidence="7">
    <location>
        <begin position="196"/>
        <end position="237"/>
    </location>
</feature>
<protein>
    <recommendedName>
        <fullName evidence="8">C2H2-type domain-containing protein</fullName>
    </recommendedName>
</protein>
<feature type="domain" description="C2H2-type" evidence="8">
    <location>
        <begin position="17"/>
        <end position="44"/>
    </location>
</feature>
<feature type="region of interest" description="Disordered" evidence="7">
    <location>
        <begin position="446"/>
        <end position="477"/>
    </location>
</feature>
<keyword evidence="5" id="KW-0539">Nucleus</keyword>
<dbReference type="GO" id="GO:0000981">
    <property type="term" value="F:DNA-binding transcription factor activity, RNA polymerase II-specific"/>
    <property type="evidence" value="ECO:0007669"/>
    <property type="project" value="TreeGrafter"/>
</dbReference>
<keyword evidence="3 6" id="KW-0863">Zinc-finger</keyword>
<feature type="domain" description="C2H2-type" evidence="8">
    <location>
        <begin position="45"/>
        <end position="74"/>
    </location>
</feature>
<gene>
    <name evidence="9" type="ORF">CcCBS67573_g06662</name>
</gene>
<dbReference type="EMBL" id="QEAP01000296">
    <property type="protein sequence ID" value="TPX70091.1"/>
    <property type="molecule type" value="Genomic_DNA"/>
</dbReference>
<dbReference type="InterPro" id="IPR013087">
    <property type="entry name" value="Znf_C2H2_type"/>
</dbReference>
<name>A0A507F1I6_9FUNG</name>
<dbReference type="PANTHER" id="PTHR23235:SF142">
    <property type="entry name" value="ZINC FINGER PROTEIN 384"/>
    <property type="match status" value="1"/>
</dbReference>
<keyword evidence="4" id="KW-0862">Zinc</keyword>
<feature type="compositionally biased region" description="Polar residues" evidence="7">
    <location>
        <begin position="446"/>
        <end position="460"/>
    </location>
</feature>
<evidence type="ECO:0000313" key="9">
    <source>
        <dbReference type="EMBL" id="TPX70091.1"/>
    </source>
</evidence>
<reference evidence="9 10" key="1">
    <citation type="journal article" date="2019" name="Sci. Rep.">
        <title>Comparative genomics of chytrid fungi reveal insights into the obligate biotrophic and pathogenic lifestyle of Synchytrium endobioticum.</title>
        <authorList>
            <person name="van de Vossenberg B.T.L.H."/>
            <person name="Warris S."/>
            <person name="Nguyen H.D.T."/>
            <person name="van Gent-Pelzer M.P.E."/>
            <person name="Joly D.L."/>
            <person name="van de Geest H.C."/>
            <person name="Bonants P.J.M."/>
            <person name="Smith D.S."/>
            <person name="Levesque C.A."/>
            <person name="van der Lee T.A.J."/>
        </authorList>
    </citation>
    <scope>NUCLEOTIDE SEQUENCE [LARGE SCALE GENOMIC DNA]</scope>
    <source>
        <strain evidence="9 10">CBS 675.73</strain>
    </source>
</reference>
<comment type="caution">
    <text evidence="9">The sequence shown here is derived from an EMBL/GenBank/DDBJ whole genome shotgun (WGS) entry which is preliminary data.</text>
</comment>
<dbReference type="PANTHER" id="PTHR23235">
    <property type="entry name" value="KRUEPPEL-LIKE TRANSCRIPTION FACTOR"/>
    <property type="match status" value="1"/>
</dbReference>
<evidence type="ECO:0000256" key="2">
    <source>
        <dbReference type="ARBA" id="ARBA00022737"/>
    </source>
</evidence>
<evidence type="ECO:0000256" key="6">
    <source>
        <dbReference type="PROSITE-ProRule" id="PRU00042"/>
    </source>
</evidence>
<dbReference type="SUPFAM" id="SSF57667">
    <property type="entry name" value="beta-beta-alpha zinc fingers"/>
    <property type="match status" value="2"/>
</dbReference>
<evidence type="ECO:0000256" key="3">
    <source>
        <dbReference type="ARBA" id="ARBA00022771"/>
    </source>
</evidence>
<evidence type="ECO:0000313" key="10">
    <source>
        <dbReference type="Proteomes" id="UP000320333"/>
    </source>
</evidence>
<sequence length="577" mass="61938">LAHLKIHLRRHTGERPFVCAFCDKTFNQKGNLKTHERKHTGDKPFKCQHPGCTKEFSQQGNLRTHEKIHLNVKQFTCEQCSKSFSQFGNLKSHIQKVHEKPQIIRRPRANSNASISKSHKSSAAIAVAAAVGAGRPPRGSAGGAAGSFLLDRYYTPSLASRSAPKAGVDATFRNASLATPPPSDWSLFDRDLLNGFGDISSDDEEDTPEEEEEEEDEDEFDEFDEFDDEDEEEEEDVHVGVMGGMEGVDVGPQGVASDENGADEEAKLLLYMLDTTYGRQSVASAASSVLSPPAVGSPLVSSIITHNLGTSYGATAGGSVPNAGHFLQPLSPSLKGVGNHGGVKKRKEKKLPTAAATQVRLRGRSLSMGRLDAHDPDGLQFRIEGLDEQQQQHLQQHTTYLPLGSLHLDDHMMMEDDFALGAAAGSFEDQEAARVLASVSFDAPNAFQSSSSSDRVTPTFRNPHAKGRRSSDVGWDRGGSKLNMLPLLATAAATASAQDATTSSSYSGGVGSGSFRTRHPPVTFSSTSYQNGGGGFTRHSHSNSVGSVGAFSAKSFERNVMSQFVDAVAKRTAVHKG</sequence>